<name>A0ACC2QJT2_9NEOP</name>
<reference evidence="1" key="1">
    <citation type="submission" date="2023-03" db="EMBL/GenBank/DDBJ databases">
        <title>Chromosome-level genomes of two armyworms, Mythimna separata and Mythimna loreyi, provide insights into the biosynthesis and reception of sex pheromones.</title>
        <authorList>
            <person name="Zhao H."/>
        </authorList>
    </citation>
    <scope>NUCLEOTIDE SEQUENCE</scope>
    <source>
        <strain evidence="1">BeijingLab</strain>
    </source>
</reference>
<comment type="caution">
    <text evidence="1">The sequence shown here is derived from an EMBL/GenBank/DDBJ whole genome shotgun (WGS) entry which is preliminary data.</text>
</comment>
<organism evidence="1 2">
    <name type="scientific">Mythimna loreyi</name>
    <dbReference type="NCBI Taxonomy" id="667449"/>
    <lineage>
        <taxon>Eukaryota</taxon>
        <taxon>Metazoa</taxon>
        <taxon>Ecdysozoa</taxon>
        <taxon>Arthropoda</taxon>
        <taxon>Hexapoda</taxon>
        <taxon>Insecta</taxon>
        <taxon>Pterygota</taxon>
        <taxon>Neoptera</taxon>
        <taxon>Endopterygota</taxon>
        <taxon>Lepidoptera</taxon>
        <taxon>Glossata</taxon>
        <taxon>Ditrysia</taxon>
        <taxon>Noctuoidea</taxon>
        <taxon>Noctuidae</taxon>
        <taxon>Noctuinae</taxon>
        <taxon>Hadenini</taxon>
        <taxon>Mythimna</taxon>
    </lineage>
</organism>
<evidence type="ECO:0000313" key="1">
    <source>
        <dbReference type="EMBL" id="KAJ8718447.1"/>
    </source>
</evidence>
<proteinExistence type="predicted"/>
<gene>
    <name evidence="1" type="ORF">PYW08_002684</name>
</gene>
<evidence type="ECO:0000313" key="2">
    <source>
        <dbReference type="Proteomes" id="UP001231649"/>
    </source>
</evidence>
<dbReference type="EMBL" id="CM056789">
    <property type="protein sequence ID" value="KAJ8718447.1"/>
    <property type="molecule type" value="Genomic_DNA"/>
</dbReference>
<sequence>MQCNQPYYGNSFTNGPFGSPFNTPLQSSQGMYPEIVGEGHVTSLTLPDGSVQFFFMPTIKWWSPNASQCHPFQTIPNPMFANTNYSIPPPCNNNIGTWFIRSVSNPFPQNAFSPPNQRNELPRLAIDADYNRNFNNHDTGYQVKFHNDDGTSTTDLVYFYPGLRKRDFVFMPPCKDKTVQIDTAPVTNNTVCHYQVVCSKPCNCLLGARPMSLETLVIPNLTPQSNQSSNYSTGAKPIRESPPDPNLSPKKTCDCSICAKAVNLESPADPSPKRLKTCNCVCSKSLSFESAVEPNLSSKNIKICDCSVCVKPVSLVPPVEPNLTSKSIKTCDCSVSAKPMSLKSTVKLNLTNKSVKPSVEPPADPNLNLKSKTDTKPMSVECQADENFTSKTEKPCNCSVDSVKPMSLESLADPNSTANSTNTSTDDSTYKKKQNKRSKNTKKSKVICCCYPEEKKKKRSKSKNIISNCEPTVNIVSVDKSITTYTDESVGQNPVDGRETQTSRKEDITAQCDVDTKPVQNKAPQKTKWIDKDCCSDCCSSCDERSGDNTKNKKYTQRSRGGKYKRSKSNKCECGCCTCESSMDCCSEVETVISKDNGCETPCTCCTTSNTTYVLENARDSPIKIGQRASIGKENSSLQWLKPDNLSQKCELCDTEMSEPPVSPALNKSVSSATNPPVSPAINPSVSPATNPSVSPATNPPVSPATNPSVSPATNPSASPATNPSVSPATVMDGESPEKLLNPTCSKCDAAPSTCGDECMKQ</sequence>
<protein>
    <submittedName>
        <fullName evidence="1">Uncharacterized protein</fullName>
    </submittedName>
</protein>
<dbReference type="Proteomes" id="UP001231649">
    <property type="component" value="Chromosome 13"/>
</dbReference>
<accession>A0ACC2QJT2</accession>
<keyword evidence="2" id="KW-1185">Reference proteome</keyword>